<dbReference type="OrthoDB" id="2019724at2759"/>
<dbReference type="RefSeq" id="XP_002508212.1">
    <property type="nucleotide sequence ID" value="XM_002508166.1"/>
</dbReference>
<dbReference type="EMBL" id="CP001575">
    <property type="protein sequence ID" value="ACO69470.1"/>
    <property type="molecule type" value="Genomic_DNA"/>
</dbReference>
<dbReference type="OMA" id="PEKECET"/>
<protein>
    <recommendedName>
        <fullName evidence="4">Phosphoglycerate mutase family protein</fullName>
    </recommendedName>
</protein>
<proteinExistence type="predicted"/>
<dbReference type="GeneID" id="8245556"/>
<evidence type="ECO:0000313" key="3">
    <source>
        <dbReference type="Proteomes" id="UP000002009"/>
    </source>
</evidence>
<dbReference type="eggNOG" id="KOG0118">
    <property type="taxonomic scope" value="Eukaryota"/>
</dbReference>
<dbReference type="STRING" id="296587.C1FG18"/>
<dbReference type="PANTHER" id="PTHR47623">
    <property type="entry name" value="OS09G0287300 PROTEIN"/>
    <property type="match status" value="1"/>
</dbReference>
<gene>
    <name evidence="2" type="ORF">MICPUN_60704</name>
</gene>
<name>C1FG18_MICCC</name>
<dbReference type="Gene3D" id="3.40.50.1240">
    <property type="entry name" value="Phosphoglycerate mutase-like"/>
    <property type="match status" value="1"/>
</dbReference>
<sequence length="268" mass="28861">MAQASTIGFRFERSLSRAPARVGSRDTSSARLRAPARRPVPRSLGGEKRGNAVRISASSGASESSPFRMIVLRHSDSCTQDADLRDHDRPLTSWGRTAAAKLCSELVAKGWAEPDLVLCSASTRSRETLGEMVRTHAPLGKAETHFMGSLYAFAAMDGLTADHLRETVAGLVEREGGRDNRVRTVMVIGHNKGWEEAATDFAGQTVKLRVANAALLEFAGEGAGTWAEAFNQNAWRLTGVAKHGLREPEKECETEFGGDGDGPMPMPA</sequence>
<organism evidence="2 3">
    <name type="scientific">Micromonas commoda (strain RCC299 / NOUM17 / CCMP2709)</name>
    <name type="common">Picoplanktonic green alga</name>
    <dbReference type="NCBI Taxonomy" id="296587"/>
    <lineage>
        <taxon>Eukaryota</taxon>
        <taxon>Viridiplantae</taxon>
        <taxon>Chlorophyta</taxon>
        <taxon>Mamiellophyceae</taxon>
        <taxon>Mamiellales</taxon>
        <taxon>Mamiellaceae</taxon>
        <taxon>Micromonas</taxon>
    </lineage>
</organism>
<accession>C1FG18</accession>
<dbReference type="FunCoup" id="C1FG18">
    <property type="interactions" value="408"/>
</dbReference>
<dbReference type="AlphaFoldDB" id="C1FG18"/>
<feature type="region of interest" description="Disordered" evidence="1">
    <location>
        <begin position="246"/>
        <end position="268"/>
    </location>
</feature>
<dbReference type="KEGG" id="mis:MICPUN_60704"/>
<dbReference type="SUPFAM" id="SSF53254">
    <property type="entry name" value="Phosphoglycerate mutase-like"/>
    <property type="match status" value="1"/>
</dbReference>
<dbReference type="Proteomes" id="UP000002009">
    <property type="component" value="Chromosome 8"/>
</dbReference>
<reference evidence="2 3" key="1">
    <citation type="journal article" date="2009" name="Science">
        <title>Green evolution and dynamic adaptations revealed by genomes of the marine picoeukaryotes Micromonas.</title>
        <authorList>
            <person name="Worden A.Z."/>
            <person name="Lee J.H."/>
            <person name="Mock T."/>
            <person name="Rouze P."/>
            <person name="Simmons M.P."/>
            <person name="Aerts A.L."/>
            <person name="Allen A.E."/>
            <person name="Cuvelier M.L."/>
            <person name="Derelle E."/>
            <person name="Everett M.V."/>
            <person name="Foulon E."/>
            <person name="Grimwood J."/>
            <person name="Gundlach H."/>
            <person name="Henrissat B."/>
            <person name="Napoli C."/>
            <person name="McDonald S.M."/>
            <person name="Parker M.S."/>
            <person name="Rombauts S."/>
            <person name="Salamov A."/>
            <person name="Von Dassow P."/>
            <person name="Badger J.H."/>
            <person name="Coutinho P.M."/>
            <person name="Demir E."/>
            <person name="Dubchak I."/>
            <person name="Gentemann C."/>
            <person name="Eikrem W."/>
            <person name="Gready J.E."/>
            <person name="John U."/>
            <person name="Lanier W."/>
            <person name="Lindquist E.A."/>
            <person name="Lucas S."/>
            <person name="Mayer K.F."/>
            <person name="Moreau H."/>
            <person name="Not F."/>
            <person name="Otillar R."/>
            <person name="Panaud O."/>
            <person name="Pangilinan J."/>
            <person name="Paulsen I."/>
            <person name="Piegu B."/>
            <person name="Poliakov A."/>
            <person name="Robbens S."/>
            <person name="Schmutz J."/>
            <person name="Toulza E."/>
            <person name="Wyss T."/>
            <person name="Zelensky A."/>
            <person name="Zhou K."/>
            <person name="Armbrust E.V."/>
            <person name="Bhattacharya D."/>
            <person name="Goodenough U.W."/>
            <person name="Van de Peer Y."/>
            <person name="Grigoriev I.V."/>
        </authorList>
    </citation>
    <scope>NUCLEOTIDE SEQUENCE [LARGE SCALE GENOMIC DNA]</scope>
    <source>
        <strain evidence="3">RCC299 / NOUM17</strain>
    </source>
</reference>
<evidence type="ECO:0000313" key="2">
    <source>
        <dbReference type="EMBL" id="ACO69470.1"/>
    </source>
</evidence>
<dbReference type="PANTHER" id="PTHR47623:SF1">
    <property type="entry name" value="OS09G0287300 PROTEIN"/>
    <property type="match status" value="1"/>
</dbReference>
<feature type="region of interest" description="Disordered" evidence="1">
    <location>
        <begin position="17"/>
        <end position="60"/>
    </location>
</feature>
<dbReference type="InterPro" id="IPR029033">
    <property type="entry name" value="His_PPase_superfam"/>
</dbReference>
<evidence type="ECO:0008006" key="4">
    <source>
        <dbReference type="Google" id="ProtNLM"/>
    </source>
</evidence>
<keyword evidence="3" id="KW-1185">Reference proteome</keyword>
<dbReference type="InParanoid" id="C1FG18"/>
<evidence type="ECO:0000256" key="1">
    <source>
        <dbReference type="SAM" id="MobiDB-lite"/>
    </source>
</evidence>